<organism evidence="1 2">
    <name type="scientific">Waltera acetigignens</name>
    <dbReference type="NCBI Taxonomy" id="2981769"/>
    <lineage>
        <taxon>Bacteria</taxon>
        <taxon>Bacillati</taxon>
        <taxon>Bacillota</taxon>
        <taxon>Clostridia</taxon>
        <taxon>Lachnospirales</taxon>
        <taxon>Lachnospiraceae</taxon>
        <taxon>Waltera</taxon>
    </lineage>
</organism>
<dbReference type="PANTHER" id="PTHR35866">
    <property type="entry name" value="PUTATIVE-RELATED"/>
    <property type="match status" value="1"/>
</dbReference>
<dbReference type="RefSeq" id="WP_227732510.1">
    <property type="nucleotide sequence ID" value="NZ_JAJEPV010000006.1"/>
</dbReference>
<dbReference type="InterPro" id="IPR005358">
    <property type="entry name" value="Puta_zinc/iron-chelating_dom"/>
</dbReference>
<dbReference type="AlphaFoldDB" id="A0AAE2ZW85"/>
<dbReference type="Proteomes" id="UP001197795">
    <property type="component" value="Unassembled WGS sequence"/>
</dbReference>
<proteinExistence type="predicted"/>
<name>A0AAE2ZW85_9FIRM</name>
<dbReference type="EMBL" id="JAJEPV010000006">
    <property type="protein sequence ID" value="MCC2118647.1"/>
    <property type="molecule type" value="Genomic_DNA"/>
</dbReference>
<dbReference type="Pfam" id="PF03692">
    <property type="entry name" value="CxxCxxCC"/>
    <property type="match status" value="1"/>
</dbReference>
<gene>
    <name evidence="1" type="ORF">LKD75_03395</name>
</gene>
<evidence type="ECO:0000313" key="2">
    <source>
        <dbReference type="Proteomes" id="UP001197795"/>
    </source>
</evidence>
<comment type="caution">
    <text evidence="1">The sequence shown here is derived from an EMBL/GenBank/DDBJ whole genome shotgun (WGS) entry which is preliminary data.</text>
</comment>
<reference evidence="1 2" key="1">
    <citation type="submission" date="2021-10" db="EMBL/GenBank/DDBJ databases">
        <title>Anaerobic single-cell dispensing facilitates the cultivation of human gut bacteria.</title>
        <authorList>
            <person name="Afrizal A."/>
        </authorList>
    </citation>
    <scope>NUCLEOTIDE SEQUENCE [LARGE SCALE GENOMIC DNA]</scope>
    <source>
        <strain evidence="1 2">CLA-AA-H273</strain>
    </source>
</reference>
<dbReference type="PANTHER" id="PTHR35866:SF1">
    <property type="entry name" value="YKGJ FAMILY CYSTEINE CLUSTER PROTEIN"/>
    <property type="match status" value="1"/>
</dbReference>
<protein>
    <submittedName>
        <fullName evidence="1">YkgJ family cysteine cluster protein</fullName>
    </submittedName>
</protein>
<sequence length="221" mass="25103">MKRNVSLAEISDGRLYKANDMVKADCGGCNGCSRCCHGMGNSIILDPYDVYRMTTGMGKSMQELLAASVELNVVDGVILPNLKMQGAEEACAYLDGGGRCSIHPYRPGICRLFPLGRYYENGGFSYFLQTGECAKENRSKVKVSKWIDTPDLTRNQQFTLQWHDLLHAMEERLTGEDEGKQREENLLLLRLFYLLPYEGTIDFYTQFTERMEHWNGQNGQI</sequence>
<evidence type="ECO:0000313" key="1">
    <source>
        <dbReference type="EMBL" id="MCC2118647.1"/>
    </source>
</evidence>
<accession>A0AAE2ZW85</accession>
<keyword evidence="2" id="KW-1185">Reference proteome</keyword>